<evidence type="ECO:0000256" key="1">
    <source>
        <dbReference type="SAM" id="MobiDB-lite"/>
    </source>
</evidence>
<dbReference type="EMBL" id="CP121252">
    <property type="protein sequence ID" value="WFP16002.1"/>
    <property type="molecule type" value="Genomic_DNA"/>
</dbReference>
<reference evidence="3 4" key="1">
    <citation type="submission" date="2023-04" db="EMBL/GenBank/DDBJ databases">
        <title>Funneling lignin-derived compounds into biodiesel using alkali-halophilic Citricoccus sp. P2.</title>
        <authorList>
            <person name="Luo C.-B."/>
        </authorList>
    </citation>
    <scope>NUCLEOTIDE SEQUENCE [LARGE SCALE GENOMIC DNA]</scope>
    <source>
        <strain evidence="3 4">P2</strain>
    </source>
</reference>
<feature type="transmembrane region" description="Helical" evidence="2">
    <location>
        <begin position="6"/>
        <end position="28"/>
    </location>
</feature>
<proteinExistence type="predicted"/>
<evidence type="ECO:0000313" key="3">
    <source>
        <dbReference type="EMBL" id="WFP16002.1"/>
    </source>
</evidence>
<accession>A0ABY8H5R6</accession>
<name>A0ABY8H5R6_9MICC</name>
<feature type="compositionally biased region" description="Basic and acidic residues" evidence="1">
    <location>
        <begin position="31"/>
        <end position="43"/>
    </location>
</feature>
<evidence type="ECO:0000256" key="2">
    <source>
        <dbReference type="SAM" id="Phobius"/>
    </source>
</evidence>
<dbReference type="Proteomes" id="UP001219037">
    <property type="component" value="Chromosome"/>
</dbReference>
<evidence type="ECO:0000313" key="4">
    <source>
        <dbReference type="Proteomes" id="UP001219037"/>
    </source>
</evidence>
<dbReference type="NCBIfam" id="NF033493">
    <property type="entry name" value="MetS_like_NSS"/>
    <property type="match status" value="1"/>
</dbReference>
<protein>
    <submittedName>
        <fullName evidence="3">Methionine/alanine import family NSS transporter small subunit</fullName>
    </submittedName>
</protein>
<keyword evidence="2" id="KW-0812">Transmembrane</keyword>
<keyword evidence="2" id="KW-0472">Membrane</keyword>
<sequence>MSAISIVMMIIMLGTIWGGMVVAMIHLLRHPDETSGTDGERRAAAAQAAEQ</sequence>
<dbReference type="InterPro" id="IPR031596">
    <property type="entry name" value="MaAIMP_sms"/>
</dbReference>
<feature type="region of interest" description="Disordered" evidence="1">
    <location>
        <begin position="31"/>
        <end position="51"/>
    </location>
</feature>
<dbReference type="Pfam" id="PF16951">
    <property type="entry name" value="MaAIMP_sms"/>
    <property type="match status" value="1"/>
</dbReference>
<keyword evidence="2" id="KW-1133">Transmembrane helix</keyword>
<keyword evidence="4" id="KW-1185">Reference proteome</keyword>
<gene>
    <name evidence="3" type="ORF">P8192_11460</name>
</gene>
<organism evidence="3 4">
    <name type="scientific">Citricoccus muralis</name>
    <dbReference type="NCBI Taxonomy" id="169134"/>
    <lineage>
        <taxon>Bacteria</taxon>
        <taxon>Bacillati</taxon>
        <taxon>Actinomycetota</taxon>
        <taxon>Actinomycetes</taxon>
        <taxon>Micrococcales</taxon>
        <taxon>Micrococcaceae</taxon>
        <taxon>Citricoccus</taxon>
    </lineage>
</organism>
<dbReference type="RefSeq" id="WP_278157175.1">
    <property type="nucleotide sequence ID" value="NZ_CP121252.1"/>
</dbReference>